<dbReference type="SFLD" id="SFLDG00358">
    <property type="entry name" value="Main_(cytGST)"/>
    <property type="match status" value="1"/>
</dbReference>
<evidence type="ECO:0000313" key="6">
    <source>
        <dbReference type="Proteomes" id="UP000054544"/>
    </source>
</evidence>
<sequence length="250" mass="27738">MVFGTLYTFPGDHPRTIAIKAVAKANNLELKICEEPRTAEHLEVSKLGKVPAFIGEDGFKLFECIAIALYITSQNEETTLLGNSKKEYADIVKWMSFFNSEIIMPIVEEYLALIGIIPYNKESVEKYEMMAQAAINVVEEHLQTNSFLVGESVTLADIFCAGIIALGFQFFYGKAWREANPNVSRWYKTIIHQPIYAAVTDKFEFLEEPKLTNIAPEKTAPLDLGPGDAAVSATSATSATLDGRVQELKS</sequence>
<comment type="similarity">
    <text evidence="1 2">Belongs to the GST superfamily.</text>
</comment>
<dbReference type="CDD" id="cd03181">
    <property type="entry name" value="GST_C_EF1Bgamma_like"/>
    <property type="match status" value="1"/>
</dbReference>
<dbReference type="GO" id="GO:0005634">
    <property type="term" value="C:nucleus"/>
    <property type="evidence" value="ECO:0007669"/>
    <property type="project" value="TreeGrafter"/>
</dbReference>
<dbReference type="STRING" id="1291518.A0A0D9NP17"/>
<keyword evidence="6" id="KW-1185">Reference proteome</keyword>
<dbReference type="Gene3D" id="1.20.1050.10">
    <property type="match status" value="1"/>
</dbReference>
<feature type="domain" description="GST C-terminal" evidence="4">
    <location>
        <begin position="84"/>
        <end position="222"/>
    </location>
</feature>
<dbReference type="AlphaFoldDB" id="A0A0D9NP17"/>
<name>A0A0D9NP17_METAN</name>
<evidence type="ECO:0000313" key="5">
    <source>
        <dbReference type="EMBL" id="KJK74360.1"/>
    </source>
</evidence>
<dbReference type="InterPro" id="IPR004046">
    <property type="entry name" value="GST_C"/>
</dbReference>
<evidence type="ECO:0008006" key="7">
    <source>
        <dbReference type="Google" id="ProtNLM"/>
    </source>
</evidence>
<dbReference type="InterPro" id="IPR050802">
    <property type="entry name" value="EF-GSTs"/>
</dbReference>
<dbReference type="SFLD" id="SFLDS00019">
    <property type="entry name" value="Glutathione_Transferase_(cytos"/>
    <property type="match status" value="1"/>
</dbReference>
<dbReference type="GO" id="GO:0005737">
    <property type="term" value="C:cytoplasm"/>
    <property type="evidence" value="ECO:0007669"/>
    <property type="project" value="TreeGrafter"/>
</dbReference>
<dbReference type="PANTHER" id="PTHR43986">
    <property type="entry name" value="ELONGATION FACTOR 1-GAMMA"/>
    <property type="match status" value="1"/>
</dbReference>
<dbReference type="InterPro" id="IPR036249">
    <property type="entry name" value="Thioredoxin-like_sf"/>
</dbReference>
<accession>A0A0D9NP17</accession>
<dbReference type="CDD" id="cd03044">
    <property type="entry name" value="GST_N_EF1Bgamma"/>
    <property type="match status" value="1"/>
</dbReference>
<dbReference type="FunFam" id="1.20.1050.10:FF:000006">
    <property type="entry name" value="Elongation factor 1 gamma"/>
    <property type="match status" value="1"/>
</dbReference>
<dbReference type="EMBL" id="KE384760">
    <property type="protein sequence ID" value="KJK74360.1"/>
    <property type="molecule type" value="Genomic_DNA"/>
</dbReference>
<dbReference type="InterPro" id="IPR040079">
    <property type="entry name" value="Glutathione_S-Trfase"/>
</dbReference>
<protein>
    <recommendedName>
        <fullName evidence="7">Glutathione S-transferase</fullName>
    </recommendedName>
</protein>
<dbReference type="Pfam" id="PF02798">
    <property type="entry name" value="GST_N"/>
    <property type="match status" value="1"/>
</dbReference>
<reference evidence="6" key="1">
    <citation type="journal article" date="2014" name="BMC Genomics">
        <title>The genome sequence of the biocontrol fungus Metarhizium anisopliae and comparative genomics of Metarhizium species.</title>
        <authorList>
            <person name="Pattemore J.A."/>
            <person name="Hane J.K."/>
            <person name="Williams A.H."/>
            <person name="Wilson B.A."/>
            <person name="Stodart B.J."/>
            <person name="Ash G.J."/>
        </authorList>
    </citation>
    <scope>NUCLEOTIDE SEQUENCE [LARGE SCALE GENOMIC DNA]</scope>
    <source>
        <strain evidence="6">BRIP 53293</strain>
    </source>
</reference>
<feature type="domain" description="GST N-terminal" evidence="3">
    <location>
        <begin position="2"/>
        <end position="79"/>
    </location>
</feature>
<dbReference type="SUPFAM" id="SSF52833">
    <property type="entry name" value="Thioredoxin-like"/>
    <property type="match status" value="1"/>
</dbReference>
<dbReference type="PROSITE" id="PS50405">
    <property type="entry name" value="GST_CTER"/>
    <property type="match status" value="1"/>
</dbReference>
<dbReference type="Gene3D" id="3.40.30.10">
    <property type="entry name" value="Glutaredoxin"/>
    <property type="match status" value="1"/>
</dbReference>
<dbReference type="OrthoDB" id="249703at2759"/>
<dbReference type="InterPro" id="IPR036282">
    <property type="entry name" value="Glutathione-S-Trfase_C_sf"/>
</dbReference>
<evidence type="ECO:0000259" key="3">
    <source>
        <dbReference type="PROSITE" id="PS50404"/>
    </source>
</evidence>
<dbReference type="FunFam" id="3.40.30.10:FF:000142">
    <property type="entry name" value="Elongation factor 1 gamma"/>
    <property type="match status" value="1"/>
</dbReference>
<gene>
    <name evidence="5" type="ORF">H634G_10267</name>
</gene>
<evidence type="ECO:0000256" key="2">
    <source>
        <dbReference type="RuleBase" id="RU003494"/>
    </source>
</evidence>
<dbReference type="SUPFAM" id="SSF47616">
    <property type="entry name" value="GST C-terminal domain-like"/>
    <property type="match status" value="1"/>
</dbReference>
<dbReference type="PROSITE" id="PS50404">
    <property type="entry name" value="GST_NTER"/>
    <property type="match status" value="1"/>
</dbReference>
<evidence type="ECO:0000256" key="1">
    <source>
        <dbReference type="ARBA" id="ARBA00007409"/>
    </source>
</evidence>
<dbReference type="Proteomes" id="UP000054544">
    <property type="component" value="Unassembled WGS sequence"/>
</dbReference>
<proteinExistence type="inferred from homology"/>
<dbReference type="Pfam" id="PF00043">
    <property type="entry name" value="GST_C"/>
    <property type="match status" value="1"/>
</dbReference>
<dbReference type="InterPro" id="IPR010987">
    <property type="entry name" value="Glutathione-S-Trfase_C-like"/>
</dbReference>
<dbReference type="PANTHER" id="PTHR43986:SF1">
    <property type="entry name" value="ELONGATION FACTOR 1-GAMMA"/>
    <property type="match status" value="1"/>
</dbReference>
<evidence type="ECO:0000259" key="4">
    <source>
        <dbReference type="PROSITE" id="PS50405"/>
    </source>
</evidence>
<dbReference type="InterPro" id="IPR004045">
    <property type="entry name" value="Glutathione_S-Trfase_N"/>
</dbReference>
<organism evidence="5 6">
    <name type="scientific">Metarhizium anisopliae BRIP 53293</name>
    <dbReference type="NCBI Taxonomy" id="1291518"/>
    <lineage>
        <taxon>Eukaryota</taxon>
        <taxon>Fungi</taxon>
        <taxon>Dikarya</taxon>
        <taxon>Ascomycota</taxon>
        <taxon>Pezizomycotina</taxon>
        <taxon>Sordariomycetes</taxon>
        <taxon>Hypocreomycetidae</taxon>
        <taxon>Hypocreales</taxon>
        <taxon>Clavicipitaceae</taxon>
        <taxon>Metarhizium</taxon>
    </lineage>
</organism>